<dbReference type="Gene3D" id="1.10.60.40">
    <property type="match status" value="1"/>
</dbReference>
<feature type="binding site" evidence="8">
    <location>
        <position position="124"/>
    </location>
    <ligand>
        <name>Mg(2+)</name>
        <dbReference type="ChEBI" id="CHEBI:18420"/>
    </ligand>
</feature>
<feature type="binding site" evidence="8">
    <location>
        <position position="254"/>
    </location>
    <ligand>
        <name>Zn(2+)</name>
        <dbReference type="ChEBI" id="CHEBI:29105"/>
        <label>2</label>
    </ligand>
</feature>
<dbReference type="CDD" id="cd16012">
    <property type="entry name" value="ALP"/>
    <property type="match status" value="1"/>
</dbReference>
<evidence type="ECO:0000256" key="2">
    <source>
        <dbReference type="ARBA" id="ARBA00022553"/>
    </source>
</evidence>
<dbReference type="PROSITE" id="PS00123">
    <property type="entry name" value="ALKALINE_PHOSPHATASE"/>
    <property type="match status" value="1"/>
</dbReference>
<dbReference type="PANTHER" id="PTHR11596:SF5">
    <property type="entry name" value="ALKALINE PHOSPHATASE"/>
    <property type="match status" value="1"/>
</dbReference>
<feature type="binding site" evidence="8">
    <location>
        <position position="30"/>
    </location>
    <ligand>
        <name>Zn(2+)</name>
        <dbReference type="ChEBI" id="CHEBI:29105"/>
        <label>2</label>
    </ligand>
</feature>
<dbReference type="PANTHER" id="PTHR11596">
    <property type="entry name" value="ALKALINE PHOSPHATASE"/>
    <property type="match status" value="1"/>
</dbReference>
<evidence type="ECO:0000256" key="5">
    <source>
        <dbReference type="ARBA" id="ARBA00022833"/>
    </source>
</evidence>
<evidence type="ECO:0000256" key="4">
    <source>
        <dbReference type="ARBA" id="ARBA00022801"/>
    </source>
</evidence>
<keyword evidence="4 10" id="KW-0378">Hydrolase</keyword>
<comment type="cofactor">
    <cofactor evidence="8">
        <name>Mg(2+)</name>
        <dbReference type="ChEBI" id="CHEBI:18420"/>
    </cofactor>
    <text evidence="8">Binds 1 Mg(2+) ion.</text>
</comment>
<dbReference type="InterPro" id="IPR017850">
    <property type="entry name" value="Alkaline_phosphatase_core_sf"/>
</dbReference>
<dbReference type="Gene3D" id="3.40.720.10">
    <property type="entry name" value="Alkaline Phosphatase, subunit A"/>
    <property type="match status" value="1"/>
</dbReference>
<dbReference type="AlphaFoldDB" id="A5IKR6"/>
<dbReference type="GO" id="GO:0004035">
    <property type="term" value="F:alkaline phosphatase activity"/>
    <property type="evidence" value="ECO:0007669"/>
    <property type="project" value="UniProtKB-EC"/>
</dbReference>
<name>A5IKR6_THEP1</name>
<dbReference type="SMART" id="SM00098">
    <property type="entry name" value="alkPPc"/>
    <property type="match status" value="1"/>
</dbReference>
<feature type="active site" description="Phosphoserine intermediate" evidence="7">
    <location>
        <position position="71"/>
    </location>
</feature>
<evidence type="ECO:0000313" key="10">
    <source>
        <dbReference type="EMBL" id="ABQ46789.1"/>
    </source>
</evidence>
<reference evidence="11" key="1">
    <citation type="submission" date="2007-05" db="EMBL/GenBank/DDBJ databases">
        <title>Complete sequence of Thermotoga petrophila RKU-1.</title>
        <authorList>
            <consortium name="US DOE Joint Genome Institute"/>
            <person name="Copeland A."/>
            <person name="Lucas S."/>
            <person name="Lapidus A."/>
            <person name="Barry K."/>
            <person name="Glavina del Rio T."/>
            <person name="Dalin E."/>
            <person name="Tice H."/>
            <person name="Pitluck S."/>
            <person name="Sims D."/>
            <person name="Brettin T."/>
            <person name="Bruce D."/>
            <person name="Detter J.C."/>
            <person name="Han C."/>
            <person name="Tapia R."/>
            <person name="Schmutz J."/>
            <person name="Larimer F."/>
            <person name="Land M."/>
            <person name="Hauser L."/>
            <person name="Kyrpides N."/>
            <person name="Mikhailova N."/>
            <person name="Nelson K."/>
            <person name="Gogarten J.P."/>
            <person name="Noll K."/>
            <person name="Richardson P."/>
        </authorList>
    </citation>
    <scope>NUCLEOTIDE SEQUENCE [LARGE SCALE GENOMIC DNA]</scope>
    <source>
        <strain evidence="11">ATCC BAA-488 / DSM 13995 / JCM 10881 / RKU-1</strain>
    </source>
</reference>
<gene>
    <name evidence="10" type="ordered locus">Tpet_0770</name>
</gene>
<keyword evidence="2" id="KW-0597">Phosphoprotein</keyword>
<dbReference type="Proteomes" id="UP000006558">
    <property type="component" value="Chromosome"/>
</dbReference>
<comment type="cofactor">
    <cofactor evidence="8">
        <name>Zn(2+)</name>
        <dbReference type="ChEBI" id="CHEBI:29105"/>
    </cofactor>
    <text evidence="8">Binds 2 Zn(2+) ions.</text>
</comment>
<organism evidence="10 11">
    <name type="scientific">Thermotoga petrophila (strain ATCC BAA-488 / DSM 13995 / JCM 10881 / RKU-1)</name>
    <dbReference type="NCBI Taxonomy" id="390874"/>
    <lineage>
        <taxon>Bacteria</taxon>
        <taxon>Thermotogati</taxon>
        <taxon>Thermotogota</taxon>
        <taxon>Thermotogae</taxon>
        <taxon>Thermotogales</taxon>
        <taxon>Thermotogaceae</taxon>
        <taxon>Thermotoga</taxon>
    </lineage>
</organism>
<dbReference type="EMBL" id="CP000702">
    <property type="protein sequence ID" value="ABQ46789.1"/>
    <property type="molecule type" value="Genomic_DNA"/>
</dbReference>
<dbReference type="SMR" id="A5IKR6"/>
<dbReference type="STRING" id="390874.Tpet_0770"/>
<dbReference type="HOGENOM" id="CLU_008539_6_2_0"/>
<dbReference type="SUPFAM" id="SSF53649">
    <property type="entry name" value="Alkaline phosphatase-like"/>
    <property type="match status" value="1"/>
</dbReference>
<keyword evidence="5 8" id="KW-0862">Zinc</keyword>
<dbReference type="KEGG" id="tpt:Tpet_0770"/>
<protein>
    <submittedName>
        <fullName evidence="10">Alkaline phosphatase</fullName>
        <ecNumber evidence="10">3.1.3.1</ecNumber>
    </submittedName>
</protein>
<comment type="similarity">
    <text evidence="1 9">Belongs to the alkaline phosphatase family.</text>
</comment>
<feature type="binding site" evidence="8">
    <location>
        <position position="258"/>
    </location>
    <ligand>
        <name>Zn(2+)</name>
        <dbReference type="ChEBI" id="CHEBI:29105"/>
        <label>2</label>
    </ligand>
</feature>
<sequence length="434" mass="48168">MKRLFTLILISLLVALAFSQVKNVIYLIGDGMGLSQVYLTSMLEGRPLSFMKTPYIGLVKTHSANSWVTDSAAAGTALASGFKTNNGMINILPDGTVVPTIFEVAKTYGVRTGIVVTCRVTHATPAAFYAHVKSRDEENEIARQLVENETVDVVMGGGWANFLPKDLGGKRDDNLNLIELAKEKGYIYVKTREELSKISADSDKILALFAPSHLDPASSRKEQPMLYEMVEKALEILSKDDEPFFLMVEGSQIDWEAHDNDIYGVWKEVVEFDKAVQVALDFALKRGDTLVIVTADHETGGLGLSSGDYRVDVDKIRNFKKTTDWIMANYSPKDREKFKKAIEEYFGLTLSDEDLNRISMSKNPKIELGRILGEKVSVGWTTTTHSGTPVPIFAFGPGAENFTGFLDNTEIPRIIMKLTGYSLQYPLLKEPVTK</sequence>
<evidence type="ECO:0000256" key="1">
    <source>
        <dbReference type="ARBA" id="ARBA00005984"/>
    </source>
</evidence>
<evidence type="ECO:0000256" key="3">
    <source>
        <dbReference type="ARBA" id="ARBA00022723"/>
    </source>
</evidence>
<dbReference type="eggNOG" id="COG1785">
    <property type="taxonomic scope" value="Bacteria"/>
</dbReference>
<dbReference type="Pfam" id="PF00245">
    <property type="entry name" value="Alk_phosphatase"/>
    <property type="match status" value="1"/>
</dbReference>
<keyword evidence="6 8" id="KW-0460">Magnesium</keyword>
<dbReference type="RefSeq" id="WP_004082772.1">
    <property type="nucleotide sequence ID" value="NC_009486.1"/>
</dbReference>
<proteinExistence type="inferred from homology"/>
<dbReference type="EC" id="3.1.3.1" evidence="10"/>
<evidence type="ECO:0000256" key="6">
    <source>
        <dbReference type="ARBA" id="ARBA00022842"/>
    </source>
</evidence>
<evidence type="ECO:0000256" key="8">
    <source>
        <dbReference type="PIRSR" id="PIRSR601952-2"/>
    </source>
</evidence>
<evidence type="ECO:0000313" key="11">
    <source>
        <dbReference type="Proteomes" id="UP000006558"/>
    </source>
</evidence>
<dbReference type="PRINTS" id="PR00113">
    <property type="entry name" value="ALKPHPHTASE"/>
</dbReference>
<feature type="binding site" evidence="8">
    <location>
        <position position="249"/>
    </location>
    <ligand>
        <name>Mg(2+)</name>
        <dbReference type="ChEBI" id="CHEBI:18420"/>
    </ligand>
</feature>
<dbReference type="InterPro" id="IPR018299">
    <property type="entry name" value="Alkaline_phosphatase_AS"/>
</dbReference>
<reference evidence="10 11" key="2">
    <citation type="journal article" date="2009" name="Proc. Natl. Acad. Sci. U.S.A.">
        <title>On the chimeric nature, thermophilic origin, and phylogenetic placement of the Thermotogales.</title>
        <authorList>
            <person name="Zhaxybayeva O."/>
            <person name="Swithers K.S."/>
            <person name="Lapierre P."/>
            <person name="Fournier G.P."/>
            <person name="Bickhart D.M."/>
            <person name="DeBoy R.T."/>
            <person name="Nelson K.E."/>
            <person name="Nesbo C.L."/>
            <person name="Doolittle W.F."/>
            <person name="Gogarten J.P."/>
            <person name="Noll K.M."/>
        </authorList>
    </citation>
    <scope>NUCLEOTIDE SEQUENCE [LARGE SCALE GENOMIC DNA]</scope>
    <source>
        <strain evidence="11">ATCC BAA-488 / DSM 13995 / JCM 10881 / RKU-1</strain>
    </source>
</reference>
<feature type="binding site" evidence="8">
    <location>
        <position position="297"/>
    </location>
    <ligand>
        <name>Zn(2+)</name>
        <dbReference type="ChEBI" id="CHEBI:29105"/>
        <label>2</label>
    </ligand>
</feature>
<keyword evidence="3 8" id="KW-0479">Metal-binding</keyword>
<dbReference type="InterPro" id="IPR001952">
    <property type="entry name" value="Alkaline_phosphatase"/>
</dbReference>
<accession>A5IKR6</accession>
<feature type="binding site" evidence="8">
    <location>
        <position position="296"/>
    </location>
    <ligand>
        <name>Zn(2+)</name>
        <dbReference type="ChEBI" id="CHEBI:29105"/>
        <label>2</label>
    </ligand>
</feature>
<feature type="binding site" evidence="8">
    <location>
        <position position="30"/>
    </location>
    <ligand>
        <name>Mg(2+)</name>
        <dbReference type="ChEBI" id="CHEBI:18420"/>
    </ligand>
</feature>
<evidence type="ECO:0000256" key="9">
    <source>
        <dbReference type="RuleBase" id="RU003946"/>
    </source>
</evidence>
<feature type="binding site" evidence="8">
    <location>
        <position position="122"/>
    </location>
    <ligand>
        <name>Mg(2+)</name>
        <dbReference type="ChEBI" id="CHEBI:18420"/>
    </ligand>
</feature>
<dbReference type="GO" id="GO:0046872">
    <property type="term" value="F:metal ion binding"/>
    <property type="evidence" value="ECO:0007669"/>
    <property type="project" value="UniProtKB-KW"/>
</dbReference>
<feature type="binding site" evidence="8">
    <location>
        <position position="385"/>
    </location>
    <ligand>
        <name>Zn(2+)</name>
        <dbReference type="ChEBI" id="CHEBI:29105"/>
        <label>2</label>
    </ligand>
</feature>
<evidence type="ECO:0000256" key="7">
    <source>
        <dbReference type="PIRSR" id="PIRSR601952-1"/>
    </source>
</evidence>